<organism evidence="2 4">
    <name type="scientific">Natrialba magadii (strain ATCC 43099 / DSM 3394 / CCM 3739 / CIP 104546 / IAM 13178 / JCM 8861 / NBRC 102185 / NCIMB 2190 / MS3)</name>
    <name type="common">Natronobacterium magadii</name>
    <dbReference type="NCBI Taxonomy" id="547559"/>
    <lineage>
        <taxon>Archaea</taxon>
        <taxon>Methanobacteriati</taxon>
        <taxon>Methanobacteriota</taxon>
        <taxon>Stenosarchaea group</taxon>
        <taxon>Halobacteria</taxon>
        <taxon>Halobacteriales</taxon>
        <taxon>Natrialbaceae</taxon>
        <taxon>Natrialba</taxon>
    </lineage>
</organism>
<evidence type="ECO:0000313" key="5">
    <source>
        <dbReference type="Proteomes" id="UP000011543"/>
    </source>
</evidence>
<dbReference type="PaxDb" id="547559-Nmag_0297"/>
<dbReference type="EMBL" id="AOHS01000009">
    <property type="protein sequence ID" value="ELY33548.1"/>
    <property type="molecule type" value="Genomic_DNA"/>
</dbReference>
<name>D3SX68_NATMM</name>
<reference evidence="2 4" key="2">
    <citation type="journal article" date="2012" name="BMC Genomics">
        <title>A comparative genomics perspective on the genetic content of the alkaliphilic haloarchaeon Natrialba magadii ATCC 43099T.</title>
        <authorList>
            <person name="Siddaramappa S."/>
            <person name="Challacombe J.F."/>
            <person name="Decastro R.E."/>
            <person name="Pfeiffer F."/>
            <person name="Sastre D.E."/>
            <person name="Gimenez M.I."/>
            <person name="Paggi R.A."/>
            <person name="Detter J.C."/>
            <person name="Davenport K.W."/>
            <person name="Goodwin L.A."/>
            <person name="Kyrpides N."/>
            <person name="Tapia R."/>
            <person name="Pitluck S."/>
            <person name="Lucas S."/>
            <person name="Woyke T."/>
            <person name="Maupin-Furlow J.A."/>
        </authorList>
    </citation>
    <scope>NUCLEOTIDE SEQUENCE [LARGE SCALE GENOMIC DNA]</scope>
    <source>
        <strain evidence="2">ATCC 43099</strain>
        <strain evidence="4">ATCC 43099 / DSM 3394 / CCM 3739 / CIP 104546 / IAM 13178 / JCM 8861 / NBRC 102185 / NCIMB 2190 / MS3</strain>
    </source>
</reference>
<dbReference type="eggNOG" id="arCOG08928">
    <property type="taxonomic scope" value="Archaea"/>
</dbReference>
<dbReference type="KEGG" id="nmg:Nmag_0297"/>
<dbReference type="AlphaFoldDB" id="D3SX68"/>
<evidence type="ECO:0000259" key="1">
    <source>
        <dbReference type="Pfam" id="PF18545"/>
    </source>
</evidence>
<keyword evidence="4" id="KW-1185">Reference proteome</keyword>
<dbReference type="InterPro" id="IPR040624">
    <property type="entry name" value="HalOD1"/>
</dbReference>
<evidence type="ECO:0000313" key="4">
    <source>
        <dbReference type="Proteomes" id="UP000001879"/>
    </source>
</evidence>
<reference evidence="3 5" key="3">
    <citation type="journal article" date="2014" name="PLoS Genet.">
        <title>Phylogenetically driven sequencing of extremely halophilic archaea reveals strategies for static and dynamic osmo-response.</title>
        <authorList>
            <person name="Becker E.A."/>
            <person name="Seitzer P.M."/>
            <person name="Tritt A."/>
            <person name="Larsen D."/>
            <person name="Krusor M."/>
            <person name="Yao A.I."/>
            <person name="Wu D."/>
            <person name="Madern D."/>
            <person name="Eisen J.A."/>
            <person name="Darling A.E."/>
            <person name="Facciotti M.T."/>
        </authorList>
    </citation>
    <scope>NUCLEOTIDE SEQUENCE [LARGE SCALE GENOMIC DNA]</scope>
    <source>
        <strain evidence="5">ATCC 43099 / DSM 3394 / CCM 3739 / CIP 104546 / IAM 13178 / JCM 8861 / NBRC 102185 / NCIMB 2190 / MS3</strain>
        <strain evidence="3">MS-3</strain>
    </source>
</reference>
<dbReference type="HOGENOM" id="CLU_159738_3_3_2"/>
<dbReference type="Pfam" id="PF18545">
    <property type="entry name" value="HalOD1"/>
    <property type="match status" value="1"/>
</dbReference>
<reference evidence="2" key="4">
    <citation type="submission" date="2016-09" db="EMBL/GenBank/DDBJ databases">
        <authorList>
            <person name="Pfeiffer F."/>
        </authorList>
    </citation>
    <scope>NUCLEOTIDE SEQUENCE</scope>
    <source>
        <strain evidence="2">ATCC 43099</strain>
    </source>
</reference>
<accession>D3SX68</accession>
<evidence type="ECO:0000313" key="2">
    <source>
        <dbReference type="EMBL" id="ADD03888.1"/>
    </source>
</evidence>
<dbReference type="EMBL" id="CP001932">
    <property type="protein sequence ID" value="ADD03888.1"/>
    <property type="molecule type" value="Genomic_DNA"/>
</dbReference>
<dbReference type="OrthoDB" id="167264at2157"/>
<protein>
    <recommendedName>
        <fullName evidence="1">Halobacterial output domain-containing protein</fullName>
    </recommendedName>
</protein>
<dbReference type="Proteomes" id="UP000011543">
    <property type="component" value="Unassembled WGS sequence"/>
</dbReference>
<dbReference type="PATRIC" id="fig|547559.17.peg.359"/>
<reference evidence="4" key="1">
    <citation type="submission" date="2010-02" db="EMBL/GenBank/DDBJ databases">
        <title>Complete sequence of chromosome of Natrialba magadii ATCC 43099.</title>
        <authorList>
            <consortium name="US DOE Joint Genome Institute"/>
            <person name="Lucas S."/>
            <person name="Copeland A."/>
            <person name="Lapidus A."/>
            <person name="Cheng J.-F."/>
            <person name="Bruce D."/>
            <person name="Goodwin L."/>
            <person name="Pitluck S."/>
            <person name="Davenport K."/>
            <person name="Saunders E."/>
            <person name="Detter J.C."/>
            <person name="Han C."/>
            <person name="Tapia R."/>
            <person name="Land M."/>
            <person name="Hauser L."/>
            <person name="Kyrpides N."/>
            <person name="Mikhailova N."/>
            <person name="De Castro R.E."/>
            <person name="Maupin-Furlow J.A."/>
            <person name="Woyke T."/>
        </authorList>
    </citation>
    <scope>NUCLEOTIDE SEQUENCE [LARGE SCALE GENOMIC DNA]</scope>
    <source>
        <strain evidence="4">ATCC 43099 / DSM 3394 / CCM 3739 / CIP 104546 / IAM 13178 / JCM 8861 / NBRC 102185 / NCIMB 2190 / MS3</strain>
    </source>
</reference>
<gene>
    <name evidence="2" type="ordered locus">Nmag_0297</name>
    <name evidence="3" type="ORF">C500_01910</name>
</gene>
<proteinExistence type="predicted"/>
<feature type="domain" description="Halobacterial output" evidence="1">
    <location>
        <begin position="13"/>
        <end position="84"/>
    </location>
</feature>
<sequence>MAPRLESQSSLHTDELCRRVVETVAESEQCDVTELPPLYNAVEPDAICALFTSTSTHDRDTGQVTFLYCGYRVTVDASGSISVAAAN</sequence>
<dbReference type="GeneID" id="8823118"/>
<dbReference type="Proteomes" id="UP000001879">
    <property type="component" value="Chromosome"/>
</dbReference>
<evidence type="ECO:0000313" key="3">
    <source>
        <dbReference type="EMBL" id="ELY33548.1"/>
    </source>
</evidence>
<dbReference type="RefSeq" id="WP_004213765.1">
    <property type="nucleotide sequence ID" value="NC_013922.1"/>
</dbReference>